<feature type="compositionally biased region" description="Basic and acidic residues" evidence="1">
    <location>
        <begin position="154"/>
        <end position="163"/>
    </location>
</feature>
<sequence>MQFNKEFVTHPLESRKRKKIADTIVQAIYISKFLKKECLSSVQNGLENISQFVLNDMLEDVRLHLARIYESKPLNYDDLIDFLEYNLNSQKARDGDHTSLQAVSEKAADEPMFEHIKQECSSSPKPCEEKDDDKRHPSCCGFCEEFVAKKSTNENTEVAKKSANENTEEATKKEKRKVKGNIPARRYWCPLRCGNFPMNEMRWLSMKANQTLTLLCCLCMDNVIDVPLTERLYKRGRGVLSKSICEYHYVQAAAYIGKEMEYMYGEFPRDGLQNVPKDVIEKFAYRVRLYRDQIDVGGAFPPSRKCCSISCF</sequence>
<organism evidence="2 3">
    <name type="scientific">Oesophagostomum dentatum</name>
    <name type="common">Nodular worm</name>
    <dbReference type="NCBI Taxonomy" id="61180"/>
    <lineage>
        <taxon>Eukaryota</taxon>
        <taxon>Metazoa</taxon>
        <taxon>Ecdysozoa</taxon>
        <taxon>Nematoda</taxon>
        <taxon>Chromadorea</taxon>
        <taxon>Rhabditida</taxon>
        <taxon>Rhabditina</taxon>
        <taxon>Rhabditomorpha</taxon>
        <taxon>Strongyloidea</taxon>
        <taxon>Strongylidae</taxon>
        <taxon>Oesophagostomum</taxon>
    </lineage>
</organism>
<protein>
    <submittedName>
        <fullName evidence="2">Uncharacterized protein</fullName>
    </submittedName>
</protein>
<keyword evidence="3" id="KW-1185">Reference proteome</keyword>
<dbReference type="EMBL" id="KN609578">
    <property type="protein sequence ID" value="KHJ78636.1"/>
    <property type="molecule type" value="Genomic_DNA"/>
</dbReference>
<name>A0A0B1S458_OESDE</name>
<dbReference type="AlphaFoldDB" id="A0A0B1S458"/>
<evidence type="ECO:0000313" key="2">
    <source>
        <dbReference type="EMBL" id="KHJ78636.1"/>
    </source>
</evidence>
<evidence type="ECO:0000256" key="1">
    <source>
        <dbReference type="SAM" id="MobiDB-lite"/>
    </source>
</evidence>
<evidence type="ECO:0000313" key="3">
    <source>
        <dbReference type="Proteomes" id="UP000053660"/>
    </source>
</evidence>
<dbReference type="Proteomes" id="UP000053660">
    <property type="component" value="Unassembled WGS sequence"/>
</dbReference>
<dbReference type="OrthoDB" id="5870835at2759"/>
<reference evidence="2 3" key="1">
    <citation type="submission" date="2014-03" db="EMBL/GenBank/DDBJ databases">
        <title>Draft genome of the hookworm Oesophagostomum dentatum.</title>
        <authorList>
            <person name="Mitreva M."/>
        </authorList>
    </citation>
    <scope>NUCLEOTIDE SEQUENCE [LARGE SCALE GENOMIC DNA]</scope>
    <source>
        <strain evidence="2 3">OD-Hann</strain>
    </source>
</reference>
<feature type="region of interest" description="Disordered" evidence="1">
    <location>
        <begin position="154"/>
        <end position="177"/>
    </location>
</feature>
<gene>
    <name evidence="2" type="ORF">OESDEN_21741</name>
</gene>
<proteinExistence type="predicted"/>
<accession>A0A0B1S458</accession>